<dbReference type="InterPro" id="IPR002772">
    <property type="entry name" value="Glyco_hydro_3_C"/>
</dbReference>
<dbReference type="Pfam" id="PF00933">
    <property type="entry name" value="Glyco_hydro_3"/>
    <property type="match status" value="1"/>
</dbReference>
<protein>
    <recommendedName>
        <fullName evidence="3">beta-glucosidase</fullName>
        <ecNumber evidence="3">3.2.1.21</ecNumber>
    </recommendedName>
</protein>
<reference evidence="9 10" key="1">
    <citation type="submission" date="2021-03" db="EMBL/GenBank/DDBJ databases">
        <title>Actinomadura violae sp. nov., isolated from lichen in Thailand.</title>
        <authorList>
            <person name="Kanchanasin P."/>
            <person name="Saeng-In P."/>
            <person name="Phongsopitanun W."/>
            <person name="Yuki M."/>
            <person name="Kudo T."/>
            <person name="Ohkuma M."/>
            <person name="Tanasupawat S."/>
        </authorList>
    </citation>
    <scope>NUCLEOTIDE SEQUENCE [LARGE SCALE GENOMIC DNA]</scope>
    <source>
        <strain evidence="9 10">LCR2-06</strain>
    </source>
</reference>
<evidence type="ECO:0000313" key="10">
    <source>
        <dbReference type="Proteomes" id="UP000680206"/>
    </source>
</evidence>
<dbReference type="Pfam" id="PF01915">
    <property type="entry name" value="Glyco_hydro_3_C"/>
    <property type="match status" value="1"/>
</dbReference>
<evidence type="ECO:0000256" key="3">
    <source>
        <dbReference type="ARBA" id="ARBA00012744"/>
    </source>
</evidence>
<dbReference type="RefSeq" id="WP_208249086.1">
    <property type="nucleotide sequence ID" value="NZ_JAGEPF010000028.1"/>
</dbReference>
<keyword evidence="5 9" id="KW-0378">Hydrolase</keyword>
<proteinExistence type="inferred from homology"/>
<evidence type="ECO:0000256" key="6">
    <source>
        <dbReference type="ARBA" id="ARBA00023295"/>
    </source>
</evidence>
<evidence type="ECO:0000256" key="5">
    <source>
        <dbReference type="ARBA" id="ARBA00022801"/>
    </source>
</evidence>
<dbReference type="PRINTS" id="PR00133">
    <property type="entry name" value="GLHYDRLASE3"/>
</dbReference>
<dbReference type="InterPro" id="IPR051915">
    <property type="entry name" value="Cellulose_Degrad_GH3"/>
</dbReference>
<dbReference type="EC" id="3.2.1.21" evidence="3"/>
<feature type="domain" description="Glycoside hydrolase family 3 C-terminal" evidence="8">
    <location>
        <begin position="443"/>
        <end position="579"/>
    </location>
</feature>
<comment type="similarity">
    <text evidence="2">Belongs to the glycosyl hydrolase 3 family.</text>
</comment>
<keyword evidence="4" id="KW-0732">Signal</keyword>
<keyword evidence="6" id="KW-0326">Glycosidase</keyword>
<evidence type="ECO:0000256" key="4">
    <source>
        <dbReference type="ARBA" id="ARBA00022729"/>
    </source>
</evidence>
<dbReference type="InterPro" id="IPR036881">
    <property type="entry name" value="Glyco_hydro_3_C_sf"/>
</dbReference>
<dbReference type="SUPFAM" id="SSF52279">
    <property type="entry name" value="Beta-D-glucan exohydrolase, C-terminal domain"/>
    <property type="match status" value="1"/>
</dbReference>
<comment type="caution">
    <text evidence="9">The sequence shown here is derived from an EMBL/GenBank/DDBJ whole genome shotgun (WGS) entry which is preliminary data.</text>
</comment>
<organism evidence="9 10">
    <name type="scientific">Actinomadura violacea</name>
    <dbReference type="NCBI Taxonomy" id="2819934"/>
    <lineage>
        <taxon>Bacteria</taxon>
        <taxon>Bacillati</taxon>
        <taxon>Actinomycetota</taxon>
        <taxon>Actinomycetes</taxon>
        <taxon>Streptosporangiales</taxon>
        <taxon>Thermomonosporaceae</taxon>
        <taxon>Actinomadura</taxon>
    </lineage>
</organism>
<evidence type="ECO:0000256" key="2">
    <source>
        <dbReference type="ARBA" id="ARBA00005336"/>
    </source>
</evidence>
<evidence type="ECO:0000259" key="7">
    <source>
        <dbReference type="Pfam" id="PF00933"/>
    </source>
</evidence>
<dbReference type="Gene3D" id="3.20.20.300">
    <property type="entry name" value="Glycoside hydrolase, family 3, N-terminal domain"/>
    <property type="match status" value="1"/>
</dbReference>
<dbReference type="GO" id="GO:0016787">
    <property type="term" value="F:hydrolase activity"/>
    <property type="evidence" value="ECO:0007669"/>
    <property type="project" value="UniProtKB-KW"/>
</dbReference>
<dbReference type="PANTHER" id="PTHR30620:SF16">
    <property type="entry name" value="LYSOSOMAL BETA GLUCOSIDASE"/>
    <property type="match status" value="1"/>
</dbReference>
<name>A0ABS3S3L0_9ACTN</name>
<evidence type="ECO:0000259" key="8">
    <source>
        <dbReference type="Pfam" id="PF01915"/>
    </source>
</evidence>
<dbReference type="PANTHER" id="PTHR30620">
    <property type="entry name" value="PERIPLASMIC BETA-GLUCOSIDASE-RELATED"/>
    <property type="match status" value="1"/>
</dbReference>
<evidence type="ECO:0000256" key="1">
    <source>
        <dbReference type="ARBA" id="ARBA00000448"/>
    </source>
</evidence>
<dbReference type="EMBL" id="JAGEPF010000028">
    <property type="protein sequence ID" value="MBO2463586.1"/>
    <property type="molecule type" value="Genomic_DNA"/>
</dbReference>
<evidence type="ECO:0000313" key="9">
    <source>
        <dbReference type="EMBL" id="MBO2463586.1"/>
    </source>
</evidence>
<sequence length="579" mass="62457">MIYRDLNASVDARVEDLLSRMTLEEKAGQMFHTILLLGEDGELFEGGESPFGFGAASTEDLVSGKLMTHFNILHAAPPAAMARWYNKLQELAARNRLGIPVTISSDPRHSFTDNPATALLSGPFSQWPEFLGMAATRDTELVRAFADIVRQEYLAVGIRVALHPMADLATEPRWGRAVGTFGESAELARDMVEAYVRGLQGDELGSHSVAAMTKHFPGGGPQKDGEDPHFPYGREQVYPGGRFDYHLIPFEGAFAAGTSQIMPYYGMPIGTEYEEVAFGFNRGVITSLLRERFGFDGIVCTDWGLLNDTELGGATMAARAWGVEDLSPRERALKALDAGVDQFGGESCPELIVELVKDGAVSEQRVDASVRRLLREKFRLGLFDAAPLDPDAAVATVGRADFRETGMEAQRRSLTLLKNDGVLPLKAGTRIYTEGIALDGFAAADSPADADVAVLHLSAPFEQRNGDFIESFFHAGDLAFPQDEIDRITAIAAQTPTVIVIHLDRPAVLPEIDAAASAVLAEYGASAAAIADVLSGERNPSGRLPFDLPSSMAAVEASRPDVPHDTDAPLYGFGHGLSY</sequence>
<dbReference type="Proteomes" id="UP000680206">
    <property type="component" value="Unassembled WGS sequence"/>
</dbReference>
<accession>A0ABS3S3L0</accession>
<keyword evidence="10" id="KW-1185">Reference proteome</keyword>
<feature type="domain" description="Glycoside hydrolase family 3 N-terminal" evidence="7">
    <location>
        <begin position="80"/>
        <end position="375"/>
    </location>
</feature>
<dbReference type="SUPFAM" id="SSF51445">
    <property type="entry name" value="(Trans)glycosidases"/>
    <property type="match status" value="1"/>
</dbReference>
<gene>
    <name evidence="9" type="ORF">J4709_39055</name>
</gene>
<comment type="catalytic activity">
    <reaction evidence="1">
        <text>Hydrolysis of terminal, non-reducing beta-D-glucosyl residues with release of beta-D-glucose.</text>
        <dbReference type="EC" id="3.2.1.21"/>
    </reaction>
</comment>
<dbReference type="InterPro" id="IPR017853">
    <property type="entry name" value="GH"/>
</dbReference>
<dbReference type="InterPro" id="IPR001764">
    <property type="entry name" value="Glyco_hydro_3_N"/>
</dbReference>
<dbReference type="Gene3D" id="3.40.50.1700">
    <property type="entry name" value="Glycoside hydrolase family 3 C-terminal domain"/>
    <property type="match status" value="1"/>
</dbReference>
<dbReference type="InterPro" id="IPR036962">
    <property type="entry name" value="Glyco_hydro_3_N_sf"/>
</dbReference>